<keyword evidence="2" id="KW-0472">Membrane</keyword>
<evidence type="ECO:0000256" key="1">
    <source>
        <dbReference type="SAM" id="MobiDB-lite"/>
    </source>
</evidence>
<dbReference type="AlphaFoldDB" id="A0A7J7JGB6"/>
<evidence type="ECO:0000313" key="3">
    <source>
        <dbReference type="EMBL" id="KAF6024863.1"/>
    </source>
</evidence>
<evidence type="ECO:0000313" key="4">
    <source>
        <dbReference type="Proteomes" id="UP000593567"/>
    </source>
</evidence>
<feature type="transmembrane region" description="Helical" evidence="2">
    <location>
        <begin position="31"/>
        <end position="55"/>
    </location>
</feature>
<keyword evidence="4" id="KW-1185">Reference proteome</keyword>
<reference evidence="3" key="1">
    <citation type="submission" date="2020-06" db="EMBL/GenBank/DDBJ databases">
        <title>Draft genome of Bugula neritina, a colonial animal packing powerful symbionts and potential medicines.</title>
        <authorList>
            <person name="Rayko M."/>
        </authorList>
    </citation>
    <scope>NUCLEOTIDE SEQUENCE [LARGE SCALE GENOMIC DNA]</scope>
    <source>
        <strain evidence="3">Kwan_BN1</strain>
    </source>
</reference>
<dbReference type="EMBL" id="VXIV02002523">
    <property type="protein sequence ID" value="KAF6024863.1"/>
    <property type="molecule type" value="Genomic_DNA"/>
</dbReference>
<name>A0A7J7JGB6_BUGNE</name>
<feature type="compositionally biased region" description="Polar residues" evidence="1">
    <location>
        <begin position="199"/>
        <end position="210"/>
    </location>
</feature>
<keyword evidence="2" id="KW-1133">Transmembrane helix</keyword>
<feature type="region of interest" description="Disordered" evidence="1">
    <location>
        <begin position="197"/>
        <end position="227"/>
    </location>
</feature>
<accession>A0A7J7JGB6</accession>
<evidence type="ECO:0000256" key="2">
    <source>
        <dbReference type="SAM" id="Phobius"/>
    </source>
</evidence>
<dbReference type="Proteomes" id="UP000593567">
    <property type="component" value="Unassembled WGS sequence"/>
</dbReference>
<organism evidence="3 4">
    <name type="scientific">Bugula neritina</name>
    <name type="common">Brown bryozoan</name>
    <name type="synonym">Sertularia neritina</name>
    <dbReference type="NCBI Taxonomy" id="10212"/>
    <lineage>
        <taxon>Eukaryota</taxon>
        <taxon>Metazoa</taxon>
        <taxon>Spiralia</taxon>
        <taxon>Lophotrochozoa</taxon>
        <taxon>Bryozoa</taxon>
        <taxon>Gymnolaemata</taxon>
        <taxon>Cheilostomatida</taxon>
        <taxon>Flustrina</taxon>
        <taxon>Buguloidea</taxon>
        <taxon>Bugulidae</taxon>
        <taxon>Bugula</taxon>
    </lineage>
</organism>
<proteinExistence type="predicted"/>
<keyword evidence="2" id="KW-0812">Transmembrane</keyword>
<sequence>MTGQTKMTPDVVTSSTTYKGGSDGLTQRNMIITGLAVALCVIIIVVVLLICLFCFRRKRKQKKNQMEQMKISNNNSERLPGDGVEYHELEQPETYDVIPDNNVYSGMSVCVSLNYVCPCVYLNPYEKAEDYYEAAPYTVTVLDRDGHPTPHHDSEVSQLAQLKNGRVQPIRNSITGSVDALTEDSSLAGDYYAQPCTVKGTSRTAPNPKSNEGEYDAPPPLPPLYGTVSKAKSEVELLDNPLYEASP</sequence>
<gene>
    <name evidence="3" type="ORF">EB796_016831</name>
</gene>
<protein>
    <submittedName>
        <fullName evidence="3">Uncharacterized protein</fullName>
    </submittedName>
</protein>
<comment type="caution">
    <text evidence="3">The sequence shown here is derived from an EMBL/GenBank/DDBJ whole genome shotgun (WGS) entry which is preliminary data.</text>
</comment>